<dbReference type="AlphaFoldDB" id="A0A150T8Z3"/>
<gene>
    <name evidence="3" type="ORF">BE18_14500</name>
</gene>
<dbReference type="Pfam" id="PF13313">
    <property type="entry name" value="DUF4082"/>
    <property type="match status" value="1"/>
</dbReference>
<proteinExistence type="predicted"/>
<protein>
    <recommendedName>
        <fullName evidence="2">DUF4082 domain-containing protein</fullName>
    </recommendedName>
</protein>
<feature type="domain" description="DUF4082" evidence="2">
    <location>
        <begin position="34"/>
        <end position="173"/>
    </location>
</feature>
<dbReference type="Pfam" id="PF13385">
    <property type="entry name" value="Laminin_G_3"/>
    <property type="match status" value="1"/>
</dbReference>
<dbReference type="InterPro" id="IPR025141">
    <property type="entry name" value="DUF4082"/>
</dbReference>
<dbReference type="InterPro" id="IPR013320">
    <property type="entry name" value="ConA-like_dom_sf"/>
</dbReference>
<dbReference type="Gene3D" id="2.60.120.560">
    <property type="entry name" value="Exo-inulinase, domain 1"/>
    <property type="match status" value="1"/>
</dbReference>
<comment type="caution">
    <text evidence="3">The sequence shown here is derived from an EMBL/GenBank/DDBJ whole genome shotgun (WGS) entry which is preliminary data.</text>
</comment>
<feature type="signal peptide" evidence="1">
    <location>
        <begin position="1"/>
        <end position="24"/>
    </location>
</feature>
<evidence type="ECO:0000313" key="3">
    <source>
        <dbReference type="EMBL" id="KYG01195.1"/>
    </source>
</evidence>
<keyword evidence="1" id="KW-0732">Signal</keyword>
<dbReference type="EMBL" id="JEMC01000906">
    <property type="protein sequence ID" value="KYG01195.1"/>
    <property type="molecule type" value="Genomic_DNA"/>
</dbReference>
<accession>A0A150T8Z3</accession>
<evidence type="ECO:0000256" key="1">
    <source>
        <dbReference type="SAM" id="SignalP"/>
    </source>
</evidence>
<feature type="chain" id="PRO_5010449883" description="DUF4082 domain-containing protein" evidence="1">
    <location>
        <begin position="25"/>
        <end position="358"/>
    </location>
</feature>
<name>A0A150T8Z3_SORCE</name>
<reference evidence="3 4" key="1">
    <citation type="submission" date="2014-02" db="EMBL/GenBank/DDBJ databases">
        <title>The small core and large imbalanced accessory genome model reveals a collaborative survival strategy of Sorangium cellulosum strains in nature.</title>
        <authorList>
            <person name="Han K."/>
            <person name="Peng R."/>
            <person name="Blom J."/>
            <person name="Li Y.-Z."/>
        </authorList>
    </citation>
    <scope>NUCLEOTIDE SEQUENCE [LARGE SCALE GENOMIC DNA]</scope>
    <source>
        <strain evidence="3 4">So0149</strain>
    </source>
</reference>
<evidence type="ECO:0000313" key="4">
    <source>
        <dbReference type="Proteomes" id="UP000075515"/>
    </source>
</evidence>
<sequence>MRPSPLFSAPVVLTALALGGVAIAAAPGSIFTTQTPAVFANDSFYELGTRFHTLRDGNITKVRIYTNAAESGAHGVRIWGLGADAPLASHTWNIPGGTAGWQEFTLPAPVRVAANRTYTISVSTSGDHWYAATNGGFNAPIVNGDLVTDVGSGVYGTSAGERPWMVYKNSNYFRDVVFEPEPPSTFADDFEDGDLDGWDQSYAGFLITTDGSNKVLSYSTTTSNAKLFPEATNWQDSVVEARIKIPSWSGPGSVGLNSRYNIYELDRYTFMYKSTGELEIAVRDLDVVVSSVSKPLTLAPGTWHTFKAVTVGTTLEFYIDGVLELTTTDTTYAAGTSGVEVLRQGGAAYFDDVSITAP</sequence>
<dbReference type="SUPFAM" id="SSF49899">
    <property type="entry name" value="Concanavalin A-like lectins/glucanases"/>
    <property type="match status" value="1"/>
</dbReference>
<dbReference type="Proteomes" id="UP000075515">
    <property type="component" value="Unassembled WGS sequence"/>
</dbReference>
<evidence type="ECO:0000259" key="2">
    <source>
        <dbReference type="Pfam" id="PF13313"/>
    </source>
</evidence>
<organism evidence="3 4">
    <name type="scientific">Sorangium cellulosum</name>
    <name type="common">Polyangium cellulosum</name>
    <dbReference type="NCBI Taxonomy" id="56"/>
    <lineage>
        <taxon>Bacteria</taxon>
        <taxon>Pseudomonadati</taxon>
        <taxon>Myxococcota</taxon>
        <taxon>Polyangia</taxon>
        <taxon>Polyangiales</taxon>
        <taxon>Polyangiaceae</taxon>
        <taxon>Sorangium</taxon>
    </lineage>
</organism>